<dbReference type="InterPro" id="IPR041468">
    <property type="entry name" value="HTH_ParB/Spo0J"/>
</dbReference>
<dbReference type="CDD" id="cd16393">
    <property type="entry name" value="SPO0J_N"/>
    <property type="match status" value="1"/>
</dbReference>
<dbReference type="SUPFAM" id="SSF110849">
    <property type="entry name" value="ParB/Sulfiredoxin"/>
    <property type="match status" value="1"/>
</dbReference>
<dbReference type="GO" id="GO:0003677">
    <property type="term" value="F:DNA binding"/>
    <property type="evidence" value="ECO:0007669"/>
    <property type="project" value="UniProtKB-KW"/>
</dbReference>
<sequence length="311" mass="33444">MAEKREPRRGLGRGLSALMADVDAAPAPADATAAPSSAEPRRADRFVPIEHIVPNPDQPRRTFTQDQLEELAASIRAKGIIQPIIVRARPGDEGTYEIVAGERRWRAAQLANLHEMPVLVREFTDTEVLEVAIIENIQRADLNAIDEASGYKQLMFKFGHTQEKLAEALGKSRSHIANLLRLLNLPDDVQTLVADGALSAGHARALVTAQDPSALARQVVARKLSVRDTEKLAKMGGEETNKPRKSGGRTRGEGEKDADTRALEGDLSAALGMKVTVDHAPGAEGGRLTVTYETLEQLDALCGMLGTGGGD</sequence>
<dbReference type="Gene3D" id="1.10.10.2830">
    <property type="match status" value="1"/>
</dbReference>
<evidence type="ECO:0000256" key="5">
    <source>
        <dbReference type="SAM" id="MobiDB-lite"/>
    </source>
</evidence>
<dbReference type="FunFam" id="1.10.10.2830:FF:000001">
    <property type="entry name" value="Chromosome partitioning protein ParB"/>
    <property type="match status" value="1"/>
</dbReference>
<feature type="region of interest" description="Disordered" evidence="5">
    <location>
        <begin position="22"/>
        <end position="43"/>
    </location>
</feature>
<dbReference type="EMBL" id="AQQW01000005">
    <property type="protein sequence ID" value="ETW12782.1"/>
    <property type="molecule type" value="Genomic_DNA"/>
</dbReference>
<dbReference type="RefSeq" id="WP_043844135.1">
    <property type="nucleotide sequence ID" value="NZ_AQQW01000005.1"/>
</dbReference>
<evidence type="ECO:0000256" key="1">
    <source>
        <dbReference type="ARBA" id="ARBA00006295"/>
    </source>
</evidence>
<dbReference type="GO" id="GO:0007059">
    <property type="term" value="P:chromosome segregation"/>
    <property type="evidence" value="ECO:0007669"/>
    <property type="project" value="UniProtKB-KW"/>
</dbReference>
<dbReference type="SMART" id="SM00470">
    <property type="entry name" value="ParB"/>
    <property type="match status" value="1"/>
</dbReference>
<dbReference type="PATRIC" id="fig|1317118.6.peg.1976"/>
<evidence type="ECO:0000256" key="4">
    <source>
        <dbReference type="ARBA" id="ARBA00025472"/>
    </source>
</evidence>
<dbReference type="InterPro" id="IPR050336">
    <property type="entry name" value="Chromosome_partition/occlusion"/>
</dbReference>
<feature type="domain" description="ParB-like N-terminal" evidence="6">
    <location>
        <begin position="45"/>
        <end position="137"/>
    </location>
</feature>
<dbReference type="FunFam" id="3.90.1530.30:FF:000001">
    <property type="entry name" value="Chromosome partitioning protein ParB"/>
    <property type="match status" value="1"/>
</dbReference>
<name>W4HJ70_9RHOB</name>
<keyword evidence="8" id="KW-1185">Reference proteome</keyword>
<dbReference type="AlphaFoldDB" id="W4HJ70"/>
<dbReference type="Proteomes" id="UP000019063">
    <property type="component" value="Unassembled WGS sequence"/>
</dbReference>
<organism evidence="7 8">
    <name type="scientific">Roseivivax marinus</name>
    <dbReference type="NCBI Taxonomy" id="1379903"/>
    <lineage>
        <taxon>Bacteria</taxon>
        <taxon>Pseudomonadati</taxon>
        <taxon>Pseudomonadota</taxon>
        <taxon>Alphaproteobacteria</taxon>
        <taxon>Rhodobacterales</taxon>
        <taxon>Roseobacteraceae</taxon>
        <taxon>Roseivivax</taxon>
    </lineage>
</organism>
<dbReference type="InterPro" id="IPR003115">
    <property type="entry name" value="ParB_N"/>
</dbReference>
<dbReference type="InterPro" id="IPR057240">
    <property type="entry name" value="ParB_dimer_C"/>
</dbReference>
<feature type="compositionally biased region" description="Low complexity" evidence="5">
    <location>
        <begin position="22"/>
        <end position="38"/>
    </location>
</feature>
<dbReference type="GO" id="GO:0005694">
    <property type="term" value="C:chromosome"/>
    <property type="evidence" value="ECO:0007669"/>
    <property type="project" value="TreeGrafter"/>
</dbReference>
<accession>W4HJ70</accession>
<evidence type="ECO:0000259" key="6">
    <source>
        <dbReference type="SMART" id="SM00470"/>
    </source>
</evidence>
<dbReference type="Pfam" id="PF17762">
    <property type="entry name" value="HTH_ParB"/>
    <property type="match status" value="1"/>
</dbReference>
<dbReference type="Pfam" id="PF23552">
    <property type="entry name" value="ParB_C"/>
    <property type="match status" value="1"/>
</dbReference>
<evidence type="ECO:0000256" key="3">
    <source>
        <dbReference type="ARBA" id="ARBA00023125"/>
    </source>
</evidence>
<dbReference type="Pfam" id="PF02195">
    <property type="entry name" value="ParB_N"/>
    <property type="match status" value="1"/>
</dbReference>
<evidence type="ECO:0000313" key="8">
    <source>
        <dbReference type="Proteomes" id="UP000019063"/>
    </source>
</evidence>
<proteinExistence type="inferred from homology"/>
<gene>
    <name evidence="7" type="ORF">ATO8_09573</name>
</gene>
<feature type="compositionally biased region" description="Basic and acidic residues" evidence="5">
    <location>
        <begin position="250"/>
        <end position="261"/>
    </location>
</feature>
<comment type="similarity">
    <text evidence="1">Belongs to the ParB family.</text>
</comment>
<dbReference type="GO" id="GO:0045881">
    <property type="term" value="P:positive regulation of sporulation resulting in formation of a cellular spore"/>
    <property type="evidence" value="ECO:0007669"/>
    <property type="project" value="TreeGrafter"/>
</dbReference>
<comment type="caution">
    <text evidence="7">The sequence shown here is derived from an EMBL/GenBank/DDBJ whole genome shotgun (WGS) entry which is preliminary data.</text>
</comment>
<reference evidence="7 8" key="1">
    <citation type="journal article" date="2014" name="Antonie Van Leeuwenhoek">
        <title>Roseivivax atlanticus sp. nov., isolated from surface seawater of the Atlantic Ocean.</title>
        <authorList>
            <person name="Li G."/>
            <person name="Lai Q."/>
            <person name="Liu X."/>
            <person name="Sun F."/>
            <person name="Shao Z."/>
        </authorList>
    </citation>
    <scope>NUCLEOTIDE SEQUENCE [LARGE SCALE GENOMIC DNA]</scope>
    <source>
        <strain evidence="7 8">22II-s10s</strain>
    </source>
</reference>
<protein>
    <submittedName>
        <fullName evidence="7">Chromosome-partitioning protein ParB</fullName>
    </submittedName>
</protein>
<dbReference type="PANTHER" id="PTHR33375">
    <property type="entry name" value="CHROMOSOME-PARTITIONING PROTEIN PARB-RELATED"/>
    <property type="match status" value="1"/>
</dbReference>
<dbReference type="eggNOG" id="COG1475">
    <property type="taxonomic scope" value="Bacteria"/>
</dbReference>
<keyword evidence="2" id="KW-0159">Chromosome partition</keyword>
<dbReference type="InterPro" id="IPR004437">
    <property type="entry name" value="ParB/RepB/Spo0J"/>
</dbReference>
<comment type="function">
    <text evidence="4">Involved in chromosome partition. Localize to both poles of the predivisional cell following completion of DNA replication. Binds to the DNA origin of replication.</text>
</comment>
<dbReference type="InterPro" id="IPR036086">
    <property type="entry name" value="ParB/Sulfiredoxin_sf"/>
</dbReference>
<evidence type="ECO:0000256" key="2">
    <source>
        <dbReference type="ARBA" id="ARBA00022829"/>
    </source>
</evidence>
<evidence type="ECO:0000313" key="7">
    <source>
        <dbReference type="EMBL" id="ETW12782.1"/>
    </source>
</evidence>
<feature type="compositionally biased region" description="Basic and acidic residues" evidence="5">
    <location>
        <begin position="230"/>
        <end position="242"/>
    </location>
</feature>
<feature type="region of interest" description="Disordered" evidence="5">
    <location>
        <begin position="230"/>
        <end position="261"/>
    </location>
</feature>
<dbReference type="Gene3D" id="3.90.1530.30">
    <property type="match status" value="1"/>
</dbReference>
<dbReference type="STRING" id="1379903.ATO8_09573"/>
<dbReference type="NCBIfam" id="TIGR00180">
    <property type="entry name" value="parB_part"/>
    <property type="match status" value="1"/>
</dbReference>
<keyword evidence="3" id="KW-0238">DNA-binding</keyword>
<dbReference type="PANTHER" id="PTHR33375:SF1">
    <property type="entry name" value="CHROMOSOME-PARTITIONING PROTEIN PARB-RELATED"/>
    <property type="match status" value="1"/>
</dbReference>